<comment type="caution">
    <text evidence="2">The sequence shown here is derived from an EMBL/GenBank/DDBJ whole genome shotgun (WGS) entry which is preliminary data.</text>
</comment>
<keyword evidence="3" id="KW-1185">Reference proteome</keyword>
<feature type="compositionally biased region" description="Low complexity" evidence="1">
    <location>
        <begin position="19"/>
        <end position="32"/>
    </location>
</feature>
<evidence type="ECO:0000313" key="3">
    <source>
        <dbReference type="Proteomes" id="UP001179952"/>
    </source>
</evidence>
<accession>A0AAV9AA52</accession>
<reference evidence="2" key="1">
    <citation type="journal article" date="2023" name="Nat. Commun.">
        <title>Diploid and tetraploid genomes of Acorus and the evolution of monocots.</title>
        <authorList>
            <person name="Ma L."/>
            <person name="Liu K.W."/>
            <person name="Li Z."/>
            <person name="Hsiao Y.Y."/>
            <person name="Qi Y."/>
            <person name="Fu T."/>
            <person name="Tang G.D."/>
            <person name="Zhang D."/>
            <person name="Sun W.H."/>
            <person name="Liu D.K."/>
            <person name="Li Y."/>
            <person name="Chen G.Z."/>
            <person name="Liu X.D."/>
            <person name="Liao X.Y."/>
            <person name="Jiang Y.T."/>
            <person name="Yu X."/>
            <person name="Hao Y."/>
            <person name="Huang J."/>
            <person name="Zhao X.W."/>
            <person name="Ke S."/>
            <person name="Chen Y.Y."/>
            <person name="Wu W.L."/>
            <person name="Hsu J.L."/>
            <person name="Lin Y.F."/>
            <person name="Huang M.D."/>
            <person name="Li C.Y."/>
            <person name="Huang L."/>
            <person name="Wang Z.W."/>
            <person name="Zhao X."/>
            <person name="Zhong W.Y."/>
            <person name="Peng D.H."/>
            <person name="Ahmad S."/>
            <person name="Lan S."/>
            <person name="Zhang J.S."/>
            <person name="Tsai W.C."/>
            <person name="Van de Peer Y."/>
            <person name="Liu Z.J."/>
        </authorList>
    </citation>
    <scope>NUCLEOTIDE SEQUENCE</scope>
    <source>
        <strain evidence="2">SCP</strain>
    </source>
</reference>
<dbReference type="AlphaFoldDB" id="A0AAV9AA52"/>
<proteinExistence type="predicted"/>
<evidence type="ECO:0000256" key="1">
    <source>
        <dbReference type="SAM" id="MobiDB-lite"/>
    </source>
</evidence>
<organism evidence="2 3">
    <name type="scientific">Acorus gramineus</name>
    <name type="common">Dwarf sweet flag</name>
    <dbReference type="NCBI Taxonomy" id="55184"/>
    <lineage>
        <taxon>Eukaryota</taxon>
        <taxon>Viridiplantae</taxon>
        <taxon>Streptophyta</taxon>
        <taxon>Embryophyta</taxon>
        <taxon>Tracheophyta</taxon>
        <taxon>Spermatophyta</taxon>
        <taxon>Magnoliopsida</taxon>
        <taxon>Liliopsida</taxon>
        <taxon>Acoraceae</taxon>
        <taxon>Acorus</taxon>
    </lineage>
</organism>
<feature type="compositionally biased region" description="Low complexity" evidence="1">
    <location>
        <begin position="46"/>
        <end position="57"/>
    </location>
</feature>
<protein>
    <submittedName>
        <fullName evidence="2">Uncharacterized protein</fullName>
    </submittedName>
</protein>
<evidence type="ECO:0000313" key="2">
    <source>
        <dbReference type="EMBL" id="KAK1261166.1"/>
    </source>
</evidence>
<feature type="compositionally biased region" description="Low complexity" evidence="1">
    <location>
        <begin position="66"/>
        <end position="88"/>
    </location>
</feature>
<gene>
    <name evidence="2" type="ORF">QJS04_geneDACA013362</name>
</gene>
<feature type="region of interest" description="Disordered" evidence="1">
    <location>
        <begin position="8"/>
        <end position="88"/>
    </location>
</feature>
<dbReference type="Proteomes" id="UP001179952">
    <property type="component" value="Unassembled WGS sequence"/>
</dbReference>
<reference evidence="2" key="2">
    <citation type="submission" date="2023-06" db="EMBL/GenBank/DDBJ databases">
        <authorList>
            <person name="Ma L."/>
            <person name="Liu K.-W."/>
            <person name="Li Z."/>
            <person name="Hsiao Y.-Y."/>
            <person name="Qi Y."/>
            <person name="Fu T."/>
            <person name="Tang G."/>
            <person name="Zhang D."/>
            <person name="Sun W.-H."/>
            <person name="Liu D.-K."/>
            <person name="Li Y."/>
            <person name="Chen G.-Z."/>
            <person name="Liu X.-D."/>
            <person name="Liao X.-Y."/>
            <person name="Jiang Y.-T."/>
            <person name="Yu X."/>
            <person name="Hao Y."/>
            <person name="Huang J."/>
            <person name="Zhao X.-W."/>
            <person name="Ke S."/>
            <person name="Chen Y.-Y."/>
            <person name="Wu W.-L."/>
            <person name="Hsu J.-L."/>
            <person name="Lin Y.-F."/>
            <person name="Huang M.-D."/>
            <person name="Li C.-Y."/>
            <person name="Huang L."/>
            <person name="Wang Z.-W."/>
            <person name="Zhao X."/>
            <person name="Zhong W.-Y."/>
            <person name="Peng D.-H."/>
            <person name="Ahmad S."/>
            <person name="Lan S."/>
            <person name="Zhang J.-S."/>
            <person name="Tsai W.-C."/>
            <person name="Van De Peer Y."/>
            <person name="Liu Z.-J."/>
        </authorList>
    </citation>
    <scope>NUCLEOTIDE SEQUENCE</scope>
    <source>
        <strain evidence="2">SCP</strain>
        <tissue evidence="2">Leaves</tissue>
    </source>
</reference>
<sequence>MEALLCRSIGDPTVPIADPSSPLTISPTLSRSFNRRPRSEFESGRRASTTPTTSRSSESTRRSRRCLSSPDPTTPASSTPSPGSDPATGSTRFWCRMDVIWWLPVPARRVWDIACRYIDDIRSI</sequence>
<name>A0AAV9AA52_ACOGR</name>
<dbReference type="EMBL" id="JAUJYN010000011">
    <property type="protein sequence ID" value="KAK1261166.1"/>
    <property type="molecule type" value="Genomic_DNA"/>
</dbReference>